<dbReference type="Pfam" id="PF13637">
    <property type="entry name" value="Ank_4"/>
    <property type="match status" value="1"/>
</dbReference>
<dbReference type="SUPFAM" id="SSF48403">
    <property type="entry name" value="Ankyrin repeat"/>
    <property type="match status" value="1"/>
</dbReference>
<dbReference type="InterPro" id="IPR002110">
    <property type="entry name" value="Ankyrin_rpt"/>
</dbReference>
<keyword evidence="2 3" id="KW-0040">ANK repeat</keyword>
<keyword evidence="1" id="KW-0677">Repeat</keyword>
<dbReference type="Pfam" id="PF12796">
    <property type="entry name" value="Ank_2"/>
    <property type="match status" value="2"/>
</dbReference>
<dbReference type="InterPro" id="IPR036770">
    <property type="entry name" value="Ankyrin_rpt-contain_sf"/>
</dbReference>
<keyword evidence="6" id="KW-1185">Reference proteome</keyword>
<dbReference type="OrthoDB" id="539213at2759"/>
<feature type="repeat" description="ANK" evidence="3">
    <location>
        <begin position="356"/>
        <end position="385"/>
    </location>
</feature>
<dbReference type="InterPro" id="IPR001810">
    <property type="entry name" value="F-box_dom"/>
</dbReference>
<dbReference type="STRING" id="1073089.A0A1L9S3D1"/>
<evidence type="ECO:0000259" key="4">
    <source>
        <dbReference type="PROSITE" id="PS50181"/>
    </source>
</evidence>
<proteinExistence type="predicted"/>
<dbReference type="RefSeq" id="XP_040695348.1">
    <property type="nucleotide sequence ID" value="XM_040830184.1"/>
</dbReference>
<feature type="repeat" description="ANK" evidence="3">
    <location>
        <begin position="319"/>
        <end position="352"/>
    </location>
</feature>
<dbReference type="PROSITE" id="PS50181">
    <property type="entry name" value="FBOX"/>
    <property type="match status" value="1"/>
</dbReference>
<reference evidence="6" key="1">
    <citation type="journal article" date="2017" name="Genome Biol.">
        <title>Comparative genomics reveals high biological diversity and specific adaptations in the industrially and medically important fungal genus Aspergillus.</title>
        <authorList>
            <person name="de Vries R.P."/>
            <person name="Riley R."/>
            <person name="Wiebenga A."/>
            <person name="Aguilar-Osorio G."/>
            <person name="Amillis S."/>
            <person name="Uchima C.A."/>
            <person name="Anderluh G."/>
            <person name="Asadollahi M."/>
            <person name="Askin M."/>
            <person name="Barry K."/>
            <person name="Battaglia E."/>
            <person name="Bayram O."/>
            <person name="Benocci T."/>
            <person name="Braus-Stromeyer S.A."/>
            <person name="Caldana C."/>
            <person name="Canovas D."/>
            <person name="Cerqueira G.C."/>
            <person name="Chen F."/>
            <person name="Chen W."/>
            <person name="Choi C."/>
            <person name="Clum A."/>
            <person name="Dos Santos R.A."/>
            <person name="Damasio A.R."/>
            <person name="Diallinas G."/>
            <person name="Emri T."/>
            <person name="Fekete E."/>
            <person name="Flipphi M."/>
            <person name="Freyberg S."/>
            <person name="Gallo A."/>
            <person name="Gournas C."/>
            <person name="Habgood R."/>
            <person name="Hainaut M."/>
            <person name="Harispe M.L."/>
            <person name="Henrissat B."/>
            <person name="Hilden K.S."/>
            <person name="Hope R."/>
            <person name="Hossain A."/>
            <person name="Karabika E."/>
            <person name="Karaffa L."/>
            <person name="Karanyi Z."/>
            <person name="Krasevec N."/>
            <person name="Kuo A."/>
            <person name="Kusch H."/>
            <person name="LaButti K."/>
            <person name="Lagendijk E.L."/>
            <person name="Lapidus A."/>
            <person name="Levasseur A."/>
            <person name="Lindquist E."/>
            <person name="Lipzen A."/>
            <person name="Logrieco A.F."/>
            <person name="MacCabe A."/>
            <person name="Maekelae M.R."/>
            <person name="Malavazi I."/>
            <person name="Melin P."/>
            <person name="Meyer V."/>
            <person name="Mielnichuk N."/>
            <person name="Miskei M."/>
            <person name="Molnar A.P."/>
            <person name="Mule G."/>
            <person name="Ngan C.Y."/>
            <person name="Orejas M."/>
            <person name="Orosz E."/>
            <person name="Ouedraogo J.P."/>
            <person name="Overkamp K.M."/>
            <person name="Park H.-S."/>
            <person name="Perrone G."/>
            <person name="Piumi F."/>
            <person name="Punt P.J."/>
            <person name="Ram A.F."/>
            <person name="Ramon A."/>
            <person name="Rauscher S."/>
            <person name="Record E."/>
            <person name="Riano-Pachon D.M."/>
            <person name="Robert V."/>
            <person name="Roehrig J."/>
            <person name="Ruller R."/>
            <person name="Salamov A."/>
            <person name="Salih N.S."/>
            <person name="Samson R.A."/>
            <person name="Sandor E."/>
            <person name="Sanguinetti M."/>
            <person name="Schuetze T."/>
            <person name="Sepcic K."/>
            <person name="Shelest E."/>
            <person name="Sherlock G."/>
            <person name="Sophianopoulou V."/>
            <person name="Squina F.M."/>
            <person name="Sun H."/>
            <person name="Susca A."/>
            <person name="Todd R.B."/>
            <person name="Tsang A."/>
            <person name="Unkles S.E."/>
            <person name="van de Wiele N."/>
            <person name="van Rossen-Uffink D."/>
            <person name="Oliveira J.V."/>
            <person name="Vesth T.C."/>
            <person name="Visser J."/>
            <person name="Yu J.-H."/>
            <person name="Zhou M."/>
            <person name="Andersen M.R."/>
            <person name="Archer D.B."/>
            <person name="Baker S.E."/>
            <person name="Benoit I."/>
            <person name="Brakhage A.A."/>
            <person name="Braus G.H."/>
            <person name="Fischer R."/>
            <person name="Frisvad J.C."/>
            <person name="Goldman G.H."/>
            <person name="Houbraken J."/>
            <person name="Oakley B."/>
            <person name="Pocsi I."/>
            <person name="Scazzocchio C."/>
            <person name="Seiboth B."/>
            <person name="vanKuyk P.A."/>
            <person name="Wortman J."/>
            <person name="Dyer P.S."/>
            <person name="Grigoriev I.V."/>
        </authorList>
    </citation>
    <scope>NUCLEOTIDE SEQUENCE [LARGE SCALE GENOMIC DNA]</scope>
    <source>
        <strain evidence="6">DTO 134E9</strain>
    </source>
</reference>
<dbReference type="GeneID" id="63746032"/>
<dbReference type="SMART" id="SM00248">
    <property type="entry name" value="ANK"/>
    <property type="match status" value="8"/>
</dbReference>
<evidence type="ECO:0000256" key="3">
    <source>
        <dbReference type="PROSITE-ProRule" id="PRU00023"/>
    </source>
</evidence>
<gene>
    <name evidence="5" type="ORF">ASPWEDRAFT_167679</name>
</gene>
<feature type="domain" description="F-box" evidence="4">
    <location>
        <begin position="6"/>
        <end position="54"/>
    </location>
</feature>
<dbReference type="Gene3D" id="1.25.40.20">
    <property type="entry name" value="Ankyrin repeat-containing domain"/>
    <property type="match status" value="4"/>
</dbReference>
<dbReference type="AlphaFoldDB" id="A0A1L9S3D1"/>
<feature type="repeat" description="ANK" evidence="3">
    <location>
        <begin position="253"/>
        <end position="285"/>
    </location>
</feature>
<protein>
    <recommendedName>
        <fullName evidence="4">F-box domain-containing protein</fullName>
    </recommendedName>
</protein>
<dbReference type="Proteomes" id="UP000184383">
    <property type="component" value="Unassembled WGS sequence"/>
</dbReference>
<dbReference type="EMBL" id="KV878209">
    <property type="protein sequence ID" value="OJJ41672.1"/>
    <property type="molecule type" value="Genomic_DNA"/>
</dbReference>
<accession>A0A1L9S3D1</accession>
<dbReference type="VEuPathDB" id="FungiDB:ASPWEDRAFT_167679"/>
<dbReference type="PROSITE" id="PS50297">
    <property type="entry name" value="ANK_REP_REGION"/>
    <property type="match status" value="3"/>
</dbReference>
<dbReference type="PANTHER" id="PTHR24198">
    <property type="entry name" value="ANKYRIN REPEAT AND PROTEIN KINASE DOMAIN-CONTAINING PROTEIN"/>
    <property type="match status" value="1"/>
</dbReference>
<evidence type="ECO:0000256" key="1">
    <source>
        <dbReference type="ARBA" id="ARBA00022737"/>
    </source>
</evidence>
<evidence type="ECO:0000256" key="2">
    <source>
        <dbReference type="ARBA" id="ARBA00023043"/>
    </source>
</evidence>
<organism evidence="5 6">
    <name type="scientific">Aspergillus wentii DTO 134E9</name>
    <dbReference type="NCBI Taxonomy" id="1073089"/>
    <lineage>
        <taxon>Eukaryota</taxon>
        <taxon>Fungi</taxon>
        <taxon>Dikarya</taxon>
        <taxon>Ascomycota</taxon>
        <taxon>Pezizomycotina</taxon>
        <taxon>Eurotiomycetes</taxon>
        <taxon>Eurotiomycetidae</taxon>
        <taxon>Eurotiales</taxon>
        <taxon>Aspergillaceae</taxon>
        <taxon>Aspergillus</taxon>
        <taxon>Aspergillus subgen. Cremei</taxon>
    </lineage>
</organism>
<feature type="repeat" description="ANK" evidence="3">
    <location>
        <begin position="157"/>
        <end position="189"/>
    </location>
</feature>
<sequence>MDLQTFPQFANLPPELVLNMSDFLDIATLAHLSQSSKQVHTLLHTTLQQAAREVALPSEEEYQSRIYTDISGLFQVSEANGTLDRPRERLAQVVVMGQYEAVKFLLDAGVDPNAHTIFGFRMLCLAVGDEAPENGFPIVDLLLEYGADPSLPNVQNSEWTPLGAAAYMGYDFLVQKLLRAGADVNAPGVIHTIVKFCRMETIQMAVSLGADLRQPLPATGETVLRWAMDSDYPEILPLMLKELPDLISTQNVLGQSLLWPALNLEDMDIITMLVDAGIDLNIQDDEGDTALHYAISLYLPQPALLFIERGINVGVRAHRGLTELHHAANTGLIEVVSPLLARGNVDINAQTNWLETPLHLAVEKGYSHIVRKLIACGADLSITDTDQRTPMDLAVFLGRRELWLLLYYHMPS</sequence>
<evidence type="ECO:0000313" key="6">
    <source>
        <dbReference type="Proteomes" id="UP000184383"/>
    </source>
</evidence>
<name>A0A1L9S3D1_ASPWE</name>
<evidence type="ECO:0000313" key="5">
    <source>
        <dbReference type="EMBL" id="OJJ41672.1"/>
    </source>
</evidence>
<dbReference type="PANTHER" id="PTHR24198:SF165">
    <property type="entry name" value="ANKYRIN REPEAT-CONTAINING PROTEIN-RELATED"/>
    <property type="match status" value="1"/>
</dbReference>
<dbReference type="PROSITE" id="PS50088">
    <property type="entry name" value="ANK_REPEAT"/>
    <property type="match status" value="4"/>
</dbReference>